<dbReference type="GO" id="GO:0005789">
    <property type="term" value="C:endoplasmic reticulum membrane"/>
    <property type="evidence" value="ECO:0007669"/>
    <property type="project" value="UniProtKB-SubCell"/>
</dbReference>
<comment type="cofactor">
    <cofactor evidence="1 14">
        <name>heme</name>
        <dbReference type="ChEBI" id="CHEBI:30413"/>
    </cofactor>
</comment>
<comment type="similarity">
    <text evidence="5 15">Belongs to the cytochrome P450 family.</text>
</comment>
<dbReference type="KEGG" id="mzt:108721643"/>
<keyword evidence="13" id="KW-0472">Membrane</keyword>
<evidence type="ECO:0000256" key="1">
    <source>
        <dbReference type="ARBA" id="ARBA00001971"/>
    </source>
</evidence>
<evidence type="ECO:0000256" key="7">
    <source>
        <dbReference type="ARBA" id="ARBA00022723"/>
    </source>
</evidence>
<evidence type="ECO:0000256" key="5">
    <source>
        <dbReference type="ARBA" id="ARBA00010617"/>
    </source>
</evidence>
<evidence type="ECO:0000256" key="3">
    <source>
        <dbReference type="ARBA" id="ARBA00004174"/>
    </source>
</evidence>
<keyword evidence="8" id="KW-0256">Endoplasmic reticulum</keyword>
<comment type="subcellular location">
    <subcellularLocation>
        <location evidence="4">Endoplasmic reticulum membrane</location>
        <topology evidence="4">Peripheral membrane protein</topology>
    </subcellularLocation>
    <subcellularLocation>
        <location evidence="3">Microsome membrane</location>
        <topology evidence="3">Peripheral membrane protein</topology>
    </subcellularLocation>
</comment>
<dbReference type="GO" id="GO:0006805">
    <property type="term" value="P:xenobiotic metabolic process"/>
    <property type="evidence" value="ECO:0007669"/>
    <property type="project" value="TreeGrafter"/>
</dbReference>
<evidence type="ECO:0000256" key="12">
    <source>
        <dbReference type="ARBA" id="ARBA00023033"/>
    </source>
</evidence>
<dbReference type="FunFam" id="1.10.630.10:FF:000238">
    <property type="entry name" value="Cytochrome P450 2A6"/>
    <property type="match status" value="1"/>
</dbReference>
<sequence>MSPFLIVILTLLVAYKLYKFAYDQPPNTPPGITRIPIGGSYWMLLWGNYKFPYLTINYYTKKLKSKILSCYMGDFFTIIVNDYKSIKEVLSREEFDGRVTTAQFIKDRAFGKELGMFFIDGQKWQEQRRFALRHMRDFGFGRRQNKLESEIMDEMILFLDILKNEPIYDGEKEILKGNLALFPDILYASAGNNIWNVMFGHRFDRSEHDIPRLLCRSSLLFQRANDPTGGAILQLPILKYFGNMFGYANHIKGSTTFSNIIKKYLEYQKTTISENEDRGFIDRYLKKLNGDDELNNFTEEQLIILLTDIMIPACSAQPSMITHVIKYLMHHPRVMEKIQNEIDNVVGTGRLATWEDRKNLLYLEATIRETMRIETLAPLGVTHKCLKKITLGGYEIPVNTPIYINLAAMHHDPDLWGDPEIFRPERFLKEDGQLAKDVTLPFGFGHRVCAGETYSRYNLFGTLVLLLQNFNFFFVEGEPSSLEDKLPGLIVSPKELWIRLESR</sequence>
<dbReference type="AlphaFoldDB" id="A0A151X8I7"/>
<organism evidence="16 17">
    <name type="scientific">Mycetomoellerius zeteki</name>
    <dbReference type="NCBI Taxonomy" id="64791"/>
    <lineage>
        <taxon>Eukaryota</taxon>
        <taxon>Metazoa</taxon>
        <taxon>Ecdysozoa</taxon>
        <taxon>Arthropoda</taxon>
        <taxon>Hexapoda</taxon>
        <taxon>Insecta</taxon>
        <taxon>Pterygota</taxon>
        <taxon>Neoptera</taxon>
        <taxon>Endopterygota</taxon>
        <taxon>Hymenoptera</taxon>
        <taxon>Apocrita</taxon>
        <taxon>Aculeata</taxon>
        <taxon>Formicoidea</taxon>
        <taxon>Formicidae</taxon>
        <taxon>Myrmicinae</taxon>
        <taxon>Mycetomoellerius</taxon>
    </lineage>
</organism>
<dbReference type="GO" id="GO:0016712">
    <property type="term" value="F:oxidoreductase activity, acting on paired donors, with incorporation or reduction of molecular oxygen, reduced flavin or flavoprotein as one donor, and incorporation of one atom of oxygen"/>
    <property type="evidence" value="ECO:0007669"/>
    <property type="project" value="TreeGrafter"/>
</dbReference>
<keyword evidence="9" id="KW-0492">Microsome</keyword>
<evidence type="ECO:0000256" key="15">
    <source>
        <dbReference type="RuleBase" id="RU000461"/>
    </source>
</evidence>
<evidence type="ECO:0000256" key="4">
    <source>
        <dbReference type="ARBA" id="ARBA00004406"/>
    </source>
</evidence>
<dbReference type="Pfam" id="PF00067">
    <property type="entry name" value="p450"/>
    <property type="match status" value="1"/>
</dbReference>
<evidence type="ECO:0000313" key="17">
    <source>
        <dbReference type="Proteomes" id="UP000075809"/>
    </source>
</evidence>
<dbReference type="InterPro" id="IPR017972">
    <property type="entry name" value="Cyt_P450_CS"/>
</dbReference>
<keyword evidence="11 14" id="KW-0408">Iron</keyword>
<dbReference type="Proteomes" id="UP000075809">
    <property type="component" value="Unassembled WGS sequence"/>
</dbReference>
<name>A0A151X8I7_9HYME</name>
<keyword evidence="17" id="KW-1185">Reference proteome</keyword>
<dbReference type="PANTHER" id="PTHR24300:SF376">
    <property type="entry name" value="CYTOCHROME P450 15A1"/>
    <property type="match status" value="1"/>
</dbReference>
<dbReference type="GO" id="GO:0005506">
    <property type="term" value="F:iron ion binding"/>
    <property type="evidence" value="ECO:0007669"/>
    <property type="project" value="InterPro"/>
</dbReference>
<reference evidence="16 17" key="1">
    <citation type="submission" date="2015-09" db="EMBL/GenBank/DDBJ databases">
        <title>Trachymyrmex zeteki WGS genome.</title>
        <authorList>
            <person name="Nygaard S."/>
            <person name="Hu H."/>
            <person name="Boomsma J."/>
            <person name="Zhang G."/>
        </authorList>
    </citation>
    <scope>NUCLEOTIDE SEQUENCE [LARGE SCALE GENOMIC DNA]</scope>
    <source>
        <strain evidence="16">Tzet28-1</strain>
        <tissue evidence="16">Whole body</tissue>
    </source>
</reference>
<dbReference type="InterPro" id="IPR050182">
    <property type="entry name" value="Cytochrome_P450_fam2"/>
</dbReference>
<dbReference type="PROSITE" id="PS00086">
    <property type="entry name" value="CYTOCHROME_P450"/>
    <property type="match status" value="1"/>
</dbReference>
<gene>
    <name evidence="16" type="ORF">ALC60_04453</name>
</gene>
<evidence type="ECO:0000256" key="2">
    <source>
        <dbReference type="ARBA" id="ARBA00003690"/>
    </source>
</evidence>
<dbReference type="OrthoDB" id="1103324at2759"/>
<accession>A0A151X8I7</accession>
<keyword evidence="12 15" id="KW-0503">Monooxygenase</keyword>
<dbReference type="GO" id="GO:0020037">
    <property type="term" value="F:heme binding"/>
    <property type="evidence" value="ECO:0007669"/>
    <property type="project" value="InterPro"/>
</dbReference>
<dbReference type="EMBL" id="KQ982422">
    <property type="protein sequence ID" value="KYQ56598.1"/>
    <property type="molecule type" value="Genomic_DNA"/>
</dbReference>
<evidence type="ECO:0008006" key="18">
    <source>
        <dbReference type="Google" id="ProtNLM"/>
    </source>
</evidence>
<dbReference type="Gene3D" id="1.10.630.10">
    <property type="entry name" value="Cytochrome P450"/>
    <property type="match status" value="1"/>
</dbReference>
<keyword evidence="10 15" id="KW-0560">Oxidoreductase</keyword>
<comment type="function">
    <text evidence="2">May be involved in the metabolism of insect hormones and in the breakdown of synthetic insecticides.</text>
</comment>
<dbReference type="PANTHER" id="PTHR24300">
    <property type="entry name" value="CYTOCHROME P450 508A4-RELATED"/>
    <property type="match status" value="1"/>
</dbReference>
<proteinExistence type="inferred from homology"/>
<keyword evidence="6 14" id="KW-0349">Heme</keyword>
<dbReference type="GO" id="GO:0006082">
    <property type="term" value="P:organic acid metabolic process"/>
    <property type="evidence" value="ECO:0007669"/>
    <property type="project" value="TreeGrafter"/>
</dbReference>
<feature type="binding site" description="axial binding residue" evidence="14">
    <location>
        <position position="449"/>
    </location>
    <ligand>
        <name>heme</name>
        <dbReference type="ChEBI" id="CHEBI:30413"/>
    </ligand>
    <ligandPart>
        <name>Fe</name>
        <dbReference type="ChEBI" id="CHEBI:18248"/>
    </ligandPart>
</feature>
<dbReference type="STRING" id="64791.A0A151X8I7"/>
<dbReference type="PRINTS" id="PR00463">
    <property type="entry name" value="EP450I"/>
</dbReference>
<evidence type="ECO:0000256" key="14">
    <source>
        <dbReference type="PIRSR" id="PIRSR602401-1"/>
    </source>
</evidence>
<evidence type="ECO:0000256" key="8">
    <source>
        <dbReference type="ARBA" id="ARBA00022824"/>
    </source>
</evidence>
<dbReference type="SUPFAM" id="SSF48264">
    <property type="entry name" value="Cytochrome P450"/>
    <property type="match status" value="1"/>
</dbReference>
<evidence type="ECO:0000256" key="13">
    <source>
        <dbReference type="ARBA" id="ARBA00023136"/>
    </source>
</evidence>
<dbReference type="InterPro" id="IPR001128">
    <property type="entry name" value="Cyt_P450"/>
</dbReference>
<evidence type="ECO:0000256" key="11">
    <source>
        <dbReference type="ARBA" id="ARBA00023004"/>
    </source>
</evidence>
<evidence type="ECO:0000313" key="16">
    <source>
        <dbReference type="EMBL" id="KYQ56598.1"/>
    </source>
</evidence>
<evidence type="ECO:0000256" key="9">
    <source>
        <dbReference type="ARBA" id="ARBA00022848"/>
    </source>
</evidence>
<evidence type="ECO:0000256" key="6">
    <source>
        <dbReference type="ARBA" id="ARBA00022617"/>
    </source>
</evidence>
<dbReference type="InterPro" id="IPR002401">
    <property type="entry name" value="Cyt_P450_E_grp-I"/>
</dbReference>
<dbReference type="InterPro" id="IPR036396">
    <property type="entry name" value="Cyt_P450_sf"/>
</dbReference>
<evidence type="ECO:0000256" key="10">
    <source>
        <dbReference type="ARBA" id="ARBA00023002"/>
    </source>
</evidence>
<keyword evidence="7 14" id="KW-0479">Metal-binding</keyword>
<protein>
    <recommendedName>
        <fullName evidence="18">Cytochrome P450 304a1</fullName>
    </recommendedName>
</protein>
<dbReference type="PRINTS" id="PR00385">
    <property type="entry name" value="P450"/>
</dbReference>
<dbReference type="GO" id="GO:0008395">
    <property type="term" value="F:steroid hydroxylase activity"/>
    <property type="evidence" value="ECO:0007669"/>
    <property type="project" value="TreeGrafter"/>
</dbReference>